<name>A0A317N3P6_9GAMM</name>
<dbReference type="InterPro" id="IPR011989">
    <property type="entry name" value="ARM-like"/>
</dbReference>
<keyword evidence="2" id="KW-1185">Reference proteome</keyword>
<dbReference type="InterPro" id="IPR016024">
    <property type="entry name" value="ARM-type_fold"/>
</dbReference>
<evidence type="ECO:0000313" key="1">
    <source>
        <dbReference type="EMBL" id="PWV64767.1"/>
    </source>
</evidence>
<dbReference type="OrthoDB" id="8089803at2"/>
<dbReference type="RefSeq" id="WP_146213232.1">
    <property type="nucleotide sequence ID" value="NZ_QGTJ01000002.1"/>
</dbReference>
<protein>
    <submittedName>
        <fullName evidence="1">Uncharacterized protein (TIGR02270 family)</fullName>
    </submittedName>
</protein>
<dbReference type="NCBIfam" id="TIGR02270">
    <property type="entry name" value="TIGR02270 family protein"/>
    <property type="match status" value="1"/>
</dbReference>
<dbReference type="InterPro" id="IPR011959">
    <property type="entry name" value="CHP02270"/>
</dbReference>
<dbReference type="EMBL" id="QGTJ01000002">
    <property type="protein sequence ID" value="PWV64767.1"/>
    <property type="molecule type" value="Genomic_DNA"/>
</dbReference>
<comment type="caution">
    <text evidence="1">The sequence shown here is derived from an EMBL/GenBank/DDBJ whole genome shotgun (WGS) entry which is preliminary data.</text>
</comment>
<dbReference type="Proteomes" id="UP000246569">
    <property type="component" value="Unassembled WGS sequence"/>
</dbReference>
<organism evidence="1 2">
    <name type="scientific">Plasticicumulans acidivorans</name>
    <dbReference type="NCBI Taxonomy" id="886464"/>
    <lineage>
        <taxon>Bacteria</taxon>
        <taxon>Pseudomonadati</taxon>
        <taxon>Pseudomonadota</taxon>
        <taxon>Gammaproteobacteria</taxon>
        <taxon>Candidatus Competibacteraceae</taxon>
        <taxon>Plasticicumulans</taxon>
    </lineage>
</organism>
<dbReference type="SUPFAM" id="SSF48371">
    <property type="entry name" value="ARM repeat"/>
    <property type="match status" value="1"/>
</dbReference>
<dbReference type="Pfam" id="PF13646">
    <property type="entry name" value="HEAT_2"/>
    <property type="match status" value="1"/>
</dbReference>
<reference evidence="1 2" key="1">
    <citation type="submission" date="2018-05" db="EMBL/GenBank/DDBJ databases">
        <title>Genomic Encyclopedia of Type Strains, Phase IV (KMG-IV): sequencing the most valuable type-strain genomes for metagenomic binning, comparative biology and taxonomic classification.</title>
        <authorList>
            <person name="Goeker M."/>
        </authorList>
    </citation>
    <scope>NUCLEOTIDE SEQUENCE [LARGE SCALE GENOMIC DNA]</scope>
    <source>
        <strain evidence="1 2">DSM 23606</strain>
    </source>
</reference>
<proteinExistence type="predicted"/>
<evidence type="ECO:0000313" key="2">
    <source>
        <dbReference type="Proteomes" id="UP000246569"/>
    </source>
</evidence>
<dbReference type="AlphaFoldDB" id="A0A317N3P6"/>
<accession>A0A317N3P6</accession>
<sequence length="418" mass="44271">MAPCDDEPEFLPAVLARQAGDAAFLWRQRARVLALPHTRLFDLLAFDERLGAQLDGLSVAGASATAFVEAAAAQGEAGGALFTTAVLALESGRREAVSAAFAGAGSGPLRRQALEDALAWVSWRRAEPWARPLLEQPQADWRRLGLAAHARHRADPGPALAAALAAEDLTLAAAAARAAGELGRTDLCPQLLGRLTHAEPALRAWAAWSAVRLGAPEALPALAGAIRPGSGFAASALALLVRALEPRQAVDWLRSLNGQPGWMRVLIRGGAHLGDPQMIPWLLARAAEPPYARLAAESIAWITGLDLEPAGLSDPPPQQEPEAAADEIQLDADSHLPWPDVAALSAWWQSNGRRFQAGRRYLCGRPLDAETCRFALRSARQRERAGAALELALAQPTAPLFDVATLAARQRAGIDAGP</sequence>
<gene>
    <name evidence="1" type="ORF">C7443_102420</name>
</gene>
<dbReference type="Gene3D" id="1.25.10.10">
    <property type="entry name" value="Leucine-rich Repeat Variant"/>
    <property type="match status" value="1"/>
</dbReference>